<proteinExistence type="predicted"/>
<protein>
    <submittedName>
        <fullName evidence="1">Uncharacterized protein</fullName>
    </submittedName>
</protein>
<sequence length="464" mass="50656">MGASKRHQRTARAAPPTRRTTRSSKGRLLTGDPAENAQQLEGQLRPLGLYAADTVGDGNCLFRALSDQLYGTEARHAQLRQDICAWIEQHKARYAPFVDDERGIDVHLRCMRTLATYGGHLELTAFAHMARRDIKVVQPGLVYIIEWSSGWEPDALAAAASSSSSSLSTCTSASTLELTDDRSRRAARRERRKAEKEKAGVGGDDEDDEEWRGPVYVAYHDWEHFSSIRNLRGPHAGVPRVRELPPDEARDLPPPPPSKSKRKPASKARSAPVAVSAAPQPQPAPPPLPVVSPHPLPTTPAHIPLPPSRSPSPLRALPAPRDHRSPKRTFDESSASSSNSSGAAKRSRTADEPPDDDDDTPALSDVSSLSSDPDSAPATPAPQPPPPPPPPPLTRRQRKALGMPKQRTARSAGKIVIPGGRYKRPAQALASARRDEEEQEQEQEEWARNGAGRVDVRGFRELRI</sequence>
<dbReference type="EMBL" id="MU273988">
    <property type="protein sequence ID" value="KAI0027132.1"/>
    <property type="molecule type" value="Genomic_DNA"/>
</dbReference>
<organism evidence="1 2">
    <name type="scientific">Vararia minispora EC-137</name>
    <dbReference type="NCBI Taxonomy" id="1314806"/>
    <lineage>
        <taxon>Eukaryota</taxon>
        <taxon>Fungi</taxon>
        <taxon>Dikarya</taxon>
        <taxon>Basidiomycota</taxon>
        <taxon>Agaricomycotina</taxon>
        <taxon>Agaricomycetes</taxon>
        <taxon>Russulales</taxon>
        <taxon>Lachnocladiaceae</taxon>
        <taxon>Vararia</taxon>
    </lineage>
</organism>
<reference evidence="1" key="2">
    <citation type="journal article" date="2022" name="New Phytol.">
        <title>Evolutionary transition to the ectomycorrhizal habit in the genomes of a hyperdiverse lineage of mushroom-forming fungi.</title>
        <authorList>
            <person name="Looney B."/>
            <person name="Miyauchi S."/>
            <person name="Morin E."/>
            <person name="Drula E."/>
            <person name="Courty P.E."/>
            <person name="Kohler A."/>
            <person name="Kuo A."/>
            <person name="LaButti K."/>
            <person name="Pangilinan J."/>
            <person name="Lipzen A."/>
            <person name="Riley R."/>
            <person name="Andreopoulos W."/>
            <person name="He G."/>
            <person name="Johnson J."/>
            <person name="Nolan M."/>
            <person name="Tritt A."/>
            <person name="Barry K.W."/>
            <person name="Grigoriev I.V."/>
            <person name="Nagy L.G."/>
            <person name="Hibbett D."/>
            <person name="Henrissat B."/>
            <person name="Matheny P.B."/>
            <person name="Labbe J."/>
            <person name="Martin F.M."/>
        </authorList>
    </citation>
    <scope>NUCLEOTIDE SEQUENCE</scope>
    <source>
        <strain evidence="1">EC-137</strain>
    </source>
</reference>
<comment type="caution">
    <text evidence="1">The sequence shown here is derived from an EMBL/GenBank/DDBJ whole genome shotgun (WGS) entry which is preliminary data.</text>
</comment>
<accession>A0ACB8Q612</accession>
<dbReference type="Proteomes" id="UP000814128">
    <property type="component" value="Unassembled WGS sequence"/>
</dbReference>
<evidence type="ECO:0000313" key="1">
    <source>
        <dbReference type="EMBL" id="KAI0027132.1"/>
    </source>
</evidence>
<gene>
    <name evidence="1" type="ORF">K488DRAFT_74786</name>
</gene>
<reference evidence="1" key="1">
    <citation type="submission" date="2021-02" db="EMBL/GenBank/DDBJ databases">
        <authorList>
            <consortium name="DOE Joint Genome Institute"/>
            <person name="Ahrendt S."/>
            <person name="Looney B.P."/>
            <person name="Miyauchi S."/>
            <person name="Morin E."/>
            <person name="Drula E."/>
            <person name="Courty P.E."/>
            <person name="Chicoki N."/>
            <person name="Fauchery L."/>
            <person name="Kohler A."/>
            <person name="Kuo A."/>
            <person name="Labutti K."/>
            <person name="Pangilinan J."/>
            <person name="Lipzen A."/>
            <person name="Riley R."/>
            <person name="Andreopoulos W."/>
            <person name="He G."/>
            <person name="Johnson J."/>
            <person name="Barry K.W."/>
            <person name="Grigoriev I.V."/>
            <person name="Nagy L."/>
            <person name="Hibbett D."/>
            <person name="Henrissat B."/>
            <person name="Matheny P.B."/>
            <person name="Labbe J."/>
            <person name="Martin F."/>
        </authorList>
    </citation>
    <scope>NUCLEOTIDE SEQUENCE</scope>
    <source>
        <strain evidence="1">EC-137</strain>
    </source>
</reference>
<keyword evidence="2" id="KW-1185">Reference proteome</keyword>
<evidence type="ECO:0000313" key="2">
    <source>
        <dbReference type="Proteomes" id="UP000814128"/>
    </source>
</evidence>
<name>A0ACB8Q612_9AGAM</name>